<reference evidence="1 2" key="1">
    <citation type="submission" date="2017-02" db="EMBL/GenBank/DDBJ databases">
        <title>Whole genome shotgun sequence of Pantoea agglomerans strain AS1 isolated from a cycad, Zamia floridana in Central Florida, USA.</title>
        <authorList>
            <person name="Lata P."/>
            <person name="Govindarajan S."/>
            <person name="Qi F."/>
            <person name="Li J.-L."/>
            <person name="Maurya S.K."/>
            <person name="Sahoo M.K."/>
        </authorList>
    </citation>
    <scope>NUCLEOTIDE SEQUENCE [LARGE SCALE GENOMIC DNA]</scope>
    <source>
        <strain evidence="1 2">AS1</strain>
    </source>
</reference>
<dbReference type="Proteomes" id="UP000192769">
    <property type="component" value="Unassembled WGS sequence"/>
</dbReference>
<evidence type="ECO:0000313" key="1">
    <source>
        <dbReference type="EMBL" id="OQP33347.1"/>
    </source>
</evidence>
<evidence type="ECO:0000313" key="2">
    <source>
        <dbReference type="Proteomes" id="UP000192769"/>
    </source>
</evidence>
<sequence length="177" mass="19045">MKPFLFVVLSLTASAARAECAIRLSEAQISYAPVTRGELLARVENGFAADELRAGEAQDIDIAVQCDAPSALALQFIAPAAERASYRFGTAGRTRLVLHDVFIDDRPAEIVSLGKEASAMAFTPGETLTFGQGEGAATGTFLRGKVRVISWMPNPATRVSEQTRWTLSGSFRVRPAR</sequence>
<dbReference type="AlphaFoldDB" id="A0A1V9DHK7"/>
<keyword evidence="2" id="KW-1185">Reference proteome</keyword>
<evidence type="ECO:0008006" key="3">
    <source>
        <dbReference type="Google" id="ProtNLM"/>
    </source>
</evidence>
<dbReference type="RefSeq" id="WP_081139600.1">
    <property type="nucleotide sequence ID" value="NZ_MWUE01000017.1"/>
</dbReference>
<accession>A0A1V9DHK7</accession>
<organism evidence="1 2">
    <name type="scientific">Pantoea latae</name>
    <dbReference type="NCBI Taxonomy" id="1964541"/>
    <lineage>
        <taxon>Bacteria</taxon>
        <taxon>Pseudomonadati</taxon>
        <taxon>Pseudomonadota</taxon>
        <taxon>Gammaproteobacteria</taxon>
        <taxon>Enterobacterales</taxon>
        <taxon>Erwiniaceae</taxon>
        <taxon>Pantoea</taxon>
    </lineage>
</organism>
<gene>
    <name evidence="1" type="ORF">B2J69_12425</name>
</gene>
<dbReference type="EMBL" id="MWUE01000017">
    <property type="protein sequence ID" value="OQP33347.1"/>
    <property type="molecule type" value="Genomic_DNA"/>
</dbReference>
<proteinExistence type="predicted"/>
<name>A0A1V9DHK7_9GAMM</name>
<dbReference type="OrthoDB" id="6548963at2"/>
<protein>
    <recommendedName>
        <fullName evidence="3">Fimbrial-type adhesion domain-containing protein</fullName>
    </recommendedName>
</protein>
<comment type="caution">
    <text evidence="1">The sequence shown here is derived from an EMBL/GenBank/DDBJ whole genome shotgun (WGS) entry which is preliminary data.</text>
</comment>